<dbReference type="Pfam" id="PF23666">
    <property type="entry name" value="Rcc01698_C"/>
    <property type="match status" value="1"/>
</dbReference>
<reference evidence="4" key="1">
    <citation type="submission" date="2021-04" db="EMBL/GenBank/DDBJ databases">
        <title>Pseudaminobacter soli sp. nov., isolated from paddy soil contaminated by heavy metals.</title>
        <authorList>
            <person name="Zhang K."/>
        </authorList>
    </citation>
    <scope>NUCLEOTIDE SEQUENCE</scope>
    <source>
        <strain evidence="4">19-2017</strain>
    </source>
</reference>
<evidence type="ECO:0000259" key="3">
    <source>
        <dbReference type="Pfam" id="PF23666"/>
    </source>
</evidence>
<dbReference type="Pfam" id="PF13550">
    <property type="entry name" value="Phage-tail_3"/>
    <property type="match status" value="1"/>
</dbReference>
<organism evidence="4 5">
    <name type="scientific">Pseudaminobacter soli</name>
    <name type="common">ex Zhang et al. 2022</name>
    <dbReference type="NCBI Taxonomy" id="2831468"/>
    <lineage>
        <taxon>Bacteria</taxon>
        <taxon>Pseudomonadati</taxon>
        <taxon>Pseudomonadota</taxon>
        <taxon>Alphaproteobacteria</taxon>
        <taxon>Hyphomicrobiales</taxon>
        <taxon>Phyllobacteriaceae</taxon>
        <taxon>Pseudaminobacter</taxon>
    </lineage>
</organism>
<feature type="domain" description="Rcc01698-like C-terminal" evidence="3">
    <location>
        <begin position="1023"/>
        <end position="1086"/>
    </location>
</feature>
<accession>A0A942I2K4</accession>
<evidence type="ECO:0000256" key="1">
    <source>
        <dbReference type="SAM" id="MobiDB-lite"/>
    </source>
</evidence>
<evidence type="ECO:0000313" key="5">
    <source>
        <dbReference type="Proteomes" id="UP000680348"/>
    </source>
</evidence>
<sequence>MQLGVLFGGQLLGSAFAGKMLMFGASVGASLLMRRKQEPQGKLNEVRVSSSSYGRTIPKCYGTIKVTGNLFWATDFEEKKRYIGKKQSSKGASKGKAVEVYDYYANFAMALCEGPVGQVLRVWADNNLIYDRMNPLNPDIVGQGFTNRGQRDQKAQGGKKGGGESHGRFVFQFYNGSENQKPNGFMVSKQGAQNVPAFRGLAYLWFMKFKLGDFGNRIPTITAEISVRPEVTPHLRIFQNMEPKAKTSFRTIYNRIGSGRVVADPFYDPVRKMFYHEAIDSTGRYVIRGFNVDKVKETVRFSYQKPDDKPWLPQEQLSMYGDAITRNRFNYENIWQYCGVAGNGNLVFTTNLGPYPNHKAMIFVNPRSKAIEGVYGGTISTLFPPYGGGARFPVYHVSSQLTSHENVRANSTFIADQEGVIHVMDAHGTGFNVALPAGFNAPNSVQKVSAGVPGTNYGIIIREKGLYTQRGRVSTLLPRMMTVGSKSDDATPDLPEDQKEYPVQEPARFLFELPGWTSKRVDSVLFAGYCAAADAIAVLATTTGNANLEKGLYAALVHADQGAAAVDGTENIIYLKKITDNQFHYPEGNTHMPDYLSGPVYRWIVPNSRTVYSWDFVEGRGDVYSYGTKMPFYGDDITYQYYWSEYDAVLYFSEQYEEGRWILGQFQKYNQTGISLADIVEDVCLSVNIPKSRLDVEPLRSQGVRGYMIESTLQASQVLEELSSVYMFDVVESDNILKFKWRDTPSVVTIPQSKLGVVETDFGGENEYYQITRTQEIELPERCVVQYMNSKEDYEAGSEHAKRPLRPLPVMNSRESLDLTLNMALEPKEAKTMAQRILYAAWAERGLGEFALPRDYLWLDPSDVITIHLDNGEALSERITDIEIGANLQMEIKTVSQIEAVYSTVADVERRGGIIPSENTVAPNCVPGIFNLPYLFDGDANYEDGTFGYYWAALPYEAGFREGILVARNRDSSEVEGTAYVEALWGSITGMVPPPPVSTDVTDTQTQITLKPTYEWNEPDVIYTWDSIPDDEWPNDSNMVIIGGEVILFKNVVEHDDGSATISHLIRGYRGTTNAAYTHRPGENFVLVTADAMRIADEPVAKVGEVRNYSVLSSAQMTIETPANLNAASRRPWPVGGVKRTNNVVDDTITVTWKRSTRFGGTLMNSTGAVPLNEQEEEYEVFLLKAPFDPNTFNPENAAMYWHASGPISTQSYTFTKAALAAAGLTHKSDVHVVIYQNSQAVGRGFARGLSLRYSMFGI</sequence>
<gene>
    <name evidence="4" type="ORF">KEU06_09665</name>
</gene>
<comment type="caution">
    <text evidence="4">The sequence shown here is derived from an EMBL/GenBank/DDBJ whole genome shotgun (WGS) entry which is preliminary data.</text>
</comment>
<feature type="domain" description="Tip attachment protein J" evidence="2">
    <location>
        <begin position="714"/>
        <end position="883"/>
    </location>
</feature>
<dbReference type="RefSeq" id="WP_188254435.1">
    <property type="nucleotide sequence ID" value="NZ_JABVCF010000004.1"/>
</dbReference>
<proteinExistence type="predicted"/>
<evidence type="ECO:0000313" key="4">
    <source>
        <dbReference type="EMBL" id="MBS3648873.1"/>
    </source>
</evidence>
<dbReference type="InterPro" id="IPR032876">
    <property type="entry name" value="J_dom"/>
</dbReference>
<keyword evidence="5" id="KW-1185">Reference proteome</keyword>
<dbReference type="EMBL" id="JAGWCR010000004">
    <property type="protein sequence ID" value="MBS3648873.1"/>
    <property type="molecule type" value="Genomic_DNA"/>
</dbReference>
<dbReference type="Proteomes" id="UP000680348">
    <property type="component" value="Unassembled WGS sequence"/>
</dbReference>
<evidence type="ECO:0000259" key="2">
    <source>
        <dbReference type="Pfam" id="PF13550"/>
    </source>
</evidence>
<name>A0A942I2K4_9HYPH</name>
<dbReference type="InterPro" id="IPR056490">
    <property type="entry name" value="Rcc01698_C"/>
</dbReference>
<feature type="region of interest" description="Disordered" evidence="1">
    <location>
        <begin position="144"/>
        <end position="165"/>
    </location>
</feature>
<protein>
    <submittedName>
        <fullName evidence="4">Phage tail protein</fullName>
    </submittedName>
</protein>
<dbReference type="AlphaFoldDB" id="A0A942I2K4"/>